<keyword evidence="4" id="KW-1185">Reference proteome</keyword>
<dbReference type="RefSeq" id="XP_021871678.1">
    <property type="nucleotide sequence ID" value="XM_022018120.1"/>
</dbReference>
<evidence type="ECO:0000256" key="2">
    <source>
        <dbReference type="SAM" id="Phobius"/>
    </source>
</evidence>
<keyword evidence="2" id="KW-1133">Transmembrane helix</keyword>
<dbReference type="GeneID" id="33559929"/>
<feature type="region of interest" description="Disordered" evidence="1">
    <location>
        <begin position="245"/>
        <end position="265"/>
    </location>
</feature>
<name>A0A1Y1UI09_9TREE</name>
<dbReference type="Proteomes" id="UP000193218">
    <property type="component" value="Unassembled WGS sequence"/>
</dbReference>
<feature type="region of interest" description="Disordered" evidence="1">
    <location>
        <begin position="119"/>
        <end position="144"/>
    </location>
</feature>
<reference evidence="3 4" key="1">
    <citation type="submission" date="2017-03" db="EMBL/GenBank/DDBJ databases">
        <title>Widespread Adenine N6-methylation of Active Genes in Fungi.</title>
        <authorList>
            <consortium name="DOE Joint Genome Institute"/>
            <person name="Mondo S.J."/>
            <person name="Dannebaum R.O."/>
            <person name="Kuo R.C."/>
            <person name="Louie K.B."/>
            <person name="Bewick A.J."/>
            <person name="Labutti K."/>
            <person name="Haridas S."/>
            <person name="Kuo A."/>
            <person name="Salamov A."/>
            <person name="Ahrendt S.R."/>
            <person name="Lau R."/>
            <person name="Bowen B.P."/>
            <person name="Lipzen A."/>
            <person name="Sullivan W."/>
            <person name="Andreopoulos W.B."/>
            <person name="Clum A."/>
            <person name="Lindquist E."/>
            <person name="Daum C."/>
            <person name="Northen T.R."/>
            <person name="Ramamoorthy G."/>
            <person name="Schmitz R.J."/>
            <person name="Gryganskyi A."/>
            <person name="Culley D."/>
            <person name="Magnuson J."/>
            <person name="James T.Y."/>
            <person name="O'Malley M.A."/>
            <person name="Stajich J.E."/>
            <person name="Spatafora J.W."/>
            <person name="Visel A."/>
            <person name="Grigoriev I.V."/>
        </authorList>
    </citation>
    <scope>NUCLEOTIDE SEQUENCE [LARGE SCALE GENOMIC DNA]</scope>
    <source>
        <strain evidence="3 4">NRRL Y-17943</strain>
    </source>
</reference>
<keyword evidence="2" id="KW-0472">Membrane</keyword>
<protein>
    <submittedName>
        <fullName evidence="3">Uncharacterized protein</fullName>
    </submittedName>
</protein>
<gene>
    <name evidence="3" type="ORF">BD324DRAFT_650245</name>
</gene>
<evidence type="ECO:0000313" key="3">
    <source>
        <dbReference type="EMBL" id="ORX37691.1"/>
    </source>
</evidence>
<proteinExistence type="predicted"/>
<dbReference type="InParanoid" id="A0A1Y1UI09"/>
<dbReference type="EMBL" id="NBSH01000005">
    <property type="protein sequence ID" value="ORX37691.1"/>
    <property type="molecule type" value="Genomic_DNA"/>
</dbReference>
<dbReference type="AlphaFoldDB" id="A0A1Y1UI09"/>
<organism evidence="3 4">
    <name type="scientific">Kockovaella imperatae</name>
    <dbReference type="NCBI Taxonomy" id="4999"/>
    <lineage>
        <taxon>Eukaryota</taxon>
        <taxon>Fungi</taxon>
        <taxon>Dikarya</taxon>
        <taxon>Basidiomycota</taxon>
        <taxon>Agaricomycotina</taxon>
        <taxon>Tremellomycetes</taxon>
        <taxon>Tremellales</taxon>
        <taxon>Cuniculitremaceae</taxon>
        <taxon>Kockovaella</taxon>
    </lineage>
</organism>
<comment type="caution">
    <text evidence="3">The sequence shown here is derived from an EMBL/GenBank/DDBJ whole genome shotgun (WGS) entry which is preliminary data.</text>
</comment>
<dbReference type="OrthoDB" id="2524554at2759"/>
<keyword evidence="2" id="KW-0812">Transmembrane</keyword>
<feature type="compositionally biased region" description="Low complexity" evidence="1">
    <location>
        <begin position="122"/>
        <end position="134"/>
    </location>
</feature>
<evidence type="ECO:0000313" key="4">
    <source>
        <dbReference type="Proteomes" id="UP000193218"/>
    </source>
</evidence>
<feature type="transmembrane region" description="Helical" evidence="2">
    <location>
        <begin position="82"/>
        <end position="102"/>
    </location>
</feature>
<sequence>MRQTIPVSALKSSLRLVRIQSATSRSAPFPPCTFTLLRRLTSSSTRSAAYRPPVLPEADLPLGAVDSGRSERIERVKIGLRLFVRYCGWGLVIVAIGLGGLFEGAHLYVEKYKLPPVGDVDSGSTSRLRSSTTGENVDESSSTDYGWEDEMLSWTGGSTGGTSPRLGHRARHALRAAWMSTHWNRTNQATLAEQGWFEPDFMLLKRLQAEEANAPPPMLVEQSALSMDKYLNTVIQMAKSNGLSFPPELSVTRPPGPPDSTKEGSMCDPVVRDLLLLKASNLERMATKTALVDAKEIYERVLIATIPRGTSTSRQDARSMRLAKKVGGLCERIGADKEASQWFDWGLTRAGIHLNSLSSSAPSSSSWFGSSTPRLSFDPSGLSPAMLRATISLLTSVESYHATHAQLEAAWNVQSAALSFFPQRWQTNSALEQDNAAAALHQSWLQSYQATLQLHHASVAHAIKNKSALSIAEEASSLAEQNLKVMDPVPSFYQPPESSALTEPARQLHRDALLVAAESSFTLGRLLETTRQPDLSKVADLFHRAAELDAKQSGRTEETVTGGEWHKYWRNYVRVKALMGETVEPPFKDFDTDFKGRDEMAMDVIRSVTRKFINWFEPSRETGQAGGSASQSRA</sequence>
<evidence type="ECO:0000256" key="1">
    <source>
        <dbReference type="SAM" id="MobiDB-lite"/>
    </source>
</evidence>
<accession>A0A1Y1UI09</accession>